<keyword evidence="1" id="KW-0812">Transmembrane</keyword>
<keyword evidence="3" id="KW-1185">Reference proteome</keyword>
<gene>
    <name evidence="2" type="ORF">WOLCODRAFT_155602</name>
</gene>
<feature type="transmembrane region" description="Helical" evidence="1">
    <location>
        <begin position="12"/>
        <end position="31"/>
    </location>
</feature>
<evidence type="ECO:0000313" key="3">
    <source>
        <dbReference type="Proteomes" id="UP000218811"/>
    </source>
</evidence>
<evidence type="ECO:0000313" key="2">
    <source>
        <dbReference type="EMBL" id="PCH34955.1"/>
    </source>
</evidence>
<dbReference type="EMBL" id="KB467843">
    <property type="protein sequence ID" value="PCH34955.1"/>
    <property type="molecule type" value="Genomic_DNA"/>
</dbReference>
<organism evidence="2 3">
    <name type="scientific">Wolfiporia cocos (strain MD-104)</name>
    <name type="common">Brown rot fungus</name>
    <dbReference type="NCBI Taxonomy" id="742152"/>
    <lineage>
        <taxon>Eukaryota</taxon>
        <taxon>Fungi</taxon>
        <taxon>Dikarya</taxon>
        <taxon>Basidiomycota</taxon>
        <taxon>Agaricomycotina</taxon>
        <taxon>Agaricomycetes</taxon>
        <taxon>Polyporales</taxon>
        <taxon>Phaeolaceae</taxon>
        <taxon>Wolfiporia</taxon>
    </lineage>
</organism>
<dbReference type="AlphaFoldDB" id="A0A2H3IZT2"/>
<name>A0A2H3IZT2_WOLCO</name>
<reference evidence="2 3" key="1">
    <citation type="journal article" date="2012" name="Science">
        <title>The Paleozoic origin of enzymatic lignin decomposition reconstructed from 31 fungal genomes.</title>
        <authorList>
            <person name="Floudas D."/>
            <person name="Binder M."/>
            <person name="Riley R."/>
            <person name="Barry K."/>
            <person name="Blanchette R.A."/>
            <person name="Henrissat B."/>
            <person name="Martinez A.T."/>
            <person name="Otillar R."/>
            <person name="Spatafora J.W."/>
            <person name="Yadav J.S."/>
            <person name="Aerts A."/>
            <person name="Benoit I."/>
            <person name="Boyd A."/>
            <person name="Carlson A."/>
            <person name="Copeland A."/>
            <person name="Coutinho P.M."/>
            <person name="de Vries R.P."/>
            <person name="Ferreira P."/>
            <person name="Findley K."/>
            <person name="Foster B."/>
            <person name="Gaskell J."/>
            <person name="Glotzer D."/>
            <person name="Gorecki P."/>
            <person name="Heitman J."/>
            <person name="Hesse C."/>
            <person name="Hori C."/>
            <person name="Igarashi K."/>
            <person name="Jurgens J.A."/>
            <person name="Kallen N."/>
            <person name="Kersten P."/>
            <person name="Kohler A."/>
            <person name="Kuees U."/>
            <person name="Kumar T.K.A."/>
            <person name="Kuo A."/>
            <person name="LaButti K."/>
            <person name="Larrondo L.F."/>
            <person name="Lindquist E."/>
            <person name="Ling A."/>
            <person name="Lombard V."/>
            <person name="Lucas S."/>
            <person name="Lundell T."/>
            <person name="Martin R."/>
            <person name="McLaughlin D.J."/>
            <person name="Morgenstern I."/>
            <person name="Morin E."/>
            <person name="Murat C."/>
            <person name="Nagy L.G."/>
            <person name="Nolan M."/>
            <person name="Ohm R.A."/>
            <person name="Patyshakuliyeva A."/>
            <person name="Rokas A."/>
            <person name="Ruiz-Duenas F.J."/>
            <person name="Sabat G."/>
            <person name="Salamov A."/>
            <person name="Samejima M."/>
            <person name="Schmutz J."/>
            <person name="Slot J.C."/>
            <person name="St John F."/>
            <person name="Stenlid J."/>
            <person name="Sun H."/>
            <person name="Sun S."/>
            <person name="Syed K."/>
            <person name="Tsang A."/>
            <person name="Wiebenga A."/>
            <person name="Young D."/>
            <person name="Pisabarro A."/>
            <person name="Eastwood D.C."/>
            <person name="Martin F."/>
            <person name="Cullen D."/>
            <person name="Grigoriev I.V."/>
            <person name="Hibbett D.S."/>
        </authorList>
    </citation>
    <scope>NUCLEOTIDE SEQUENCE [LARGE SCALE GENOMIC DNA]</scope>
    <source>
        <strain evidence="2 3">MD-104</strain>
    </source>
</reference>
<protein>
    <submittedName>
        <fullName evidence="2">Uncharacterized protein</fullName>
    </submittedName>
</protein>
<keyword evidence="1" id="KW-1133">Transmembrane helix</keyword>
<sequence length="134" mass="14636">MRRPSAHSPRCYLFTIVYDIPPAAHAIFILVRVRAIDYFMTAAFPISTGVPVTLPLIQSTPLPPTPAHHPRTRRIGNADCLLATGRRLPIAGCHIASLLPACRSDALLSVAISLPAGARHYDNLARRADRRTLP</sequence>
<proteinExistence type="predicted"/>
<evidence type="ECO:0000256" key="1">
    <source>
        <dbReference type="SAM" id="Phobius"/>
    </source>
</evidence>
<accession>A0A2H3IZT2</accession>
<keyword evidence="1" id="KW-0472">Membrane</keyword>
<dbReference type="Proteomes" id="UP000218811">
    <property type="component" value="Unassembled WGS sequence"/>
</dbReference>